<evidence type="ECO:0000313" key="2">
    <source>
        <dbReference type="EMBL" id="KAF0032206.1"/>
    </source>
</evidence>
<sequence>MEAVRMGIAVQTGIPEVGQTGGDDEEGSAGQPTSETRSRGQPKTQTQEHALSQPSSLTQTKRPAGSLTLEQLNERLNSPSKLTREVEAVIYPDYRSYISIGGMNGNIGDSDVSVRVEVDGQV</sequence>
<dbReference type="Proteomes" id="UP000438429">
    <property type="component" value="Unassembled WGS sequence"/>
</dbReference>
<name>A0A6A4SAI0_SCOMX</name>
<reference evidence="2 3" key="1">
    <citation type="submission" date="2019-06" db="EMBL/GenBank/DDBJ databases">
        <title>Draft genomes of female and male turbot (Scophthalmus maximus).</title>
        <authorList>
            <person name="Xu H."/>
            <person name="Xu X.-W."/>
            <person name="Shao C."/>
            <person name="Chen S."/>
        </authorList>
    </citation>
    <scope>NUCLEOTIDE SEQUENCE [LARGE SCALE GENOMIC DNA]</scope>
    <source>
        <strain evidence="2">Ysfricsl-2016a</strain>
        <tissue evidence="2">Blood</tissue>
    </source>
</reference>
<protein>
    <submittedName>
        <fullName evidence="2">Uncharacterized protein</fullName>
    </submittedName>
</protein>
<feature type="compositionally biased region" description="Polar residues" evidence="1">
    <location>
        <begin position="30"/>
        <end position="61"/>
    </location>
</feature>
<organism evidence="2 3">
    <name type="scientific">Scophthalmus maximus</name>
    <name type="common">Turbot</name>
    <name type="synonym">Psetta maxima</name>
    <dbReference type="NCBI Taxonomy" id="52904"/>
    <lineage>
        <taxon>Eukaryota</taxon>
        <taxon>Metazoa</taxon>
        <taxon>Chordata</taxon>
        <taxon>Craniata</taxon>
        <taxon>Vertebrata</taxon>
        <taxon>Euteleostomi</taxon>
        <taxon>Actinopterygii</taxon>
        <taxon>Neopterygii</taxon>
        <taxon>Teleostei</taxon>
        <taxon>Neoteleostei</taxon>
        <taxon>Acanthomorphata</taxon>
        <taxon>Carangaria</taxon>
        <taxon>Pleuronectiformes</taxon>
        <taxon>Pleuronectoidei</taxon>
        <taxon>Scophthalmidae</taxon>
        <taxon>Scophthalmus</taxon>
    </lineage>
</organism>
<evidence type="ECO:0000313" key="3">
    <source>
        <dbReference type="Proteomes" id="UP000438429"/>
    </source>
</evidence>
<evidence type="ECO:0000256" key="1">
    <source>
        <dbReference type="SAM" id="MobiDB-lite"/>
    </source>
</evidence>
<dbReference type="EMBL" id="VEVO01000013">
    <property type="protein sequence ID" value="KAF0032206.1"/>
    <property type="molecule type" value="Genomic_DNA"/>
</dbReference>
<comment type="caution">
    <text evidence="2">The sequence shown here is derived from an EMBL/GenBank/DDBJ whole genome shotgun (WGS) entry which is preliminary data.</text>
</comment>
<gene>
    <name evidence="2" type="ORF">F2P81_014496</name>
</gene>
<feature type="region of interest" description="Disordered" evidence="1">
    <location>
        <begin position="1"/>
        <end position="66"/>
    </location>
</feature>
<dbReference type="AlphaFoldDB" id="A0A6A4SAI0"/>
<proteinExistence type="predicted"/>
<accession>A0A6A4SAI0</accession>